<accession>A0A811XZ07</accession>
<gene>
    <name evidence="2" type="ORF">NYPRO_LOCUS2988</name>
</gene>
<feature type="region of interest" description="Disordered" evidence="1">
    <location>
        <begin position="9"/>
        <end position="33"/>
    </location>
</feature>
<evidence type="ECO:0000313" key="2">
    <source>
        <dbReference type="EMBL" id="CAD7670193.1"/>
    </source>
</evidence>
<feature type="compositionally biased region" description="Basic and acidic residues" evidence="1">
    <location>
        <begin position="92"/>
        <end position="110"/>
    </location>
</feature>
<comment type="caution">
    <text evidence="2">The sequence shown here is derived from an EMBL/GenBank/DDBJ whole genome shotgun (WGS) entry which is preliminary data.</text>
</comment>
<organism evidence="2 3">
    <name type="scientific">Nyctereutes procyonoides</name>
    <name type="common">Raccoon dog</name>
    <name type="synonym">Canis procyonoides</name>
    <dbReference type="NCBI Taxonomy" id="34880"/>
    <lineage>
        <taxon>Eukaryota</taxon>
        <taxon>Metazoa</taxon>
        <taxon>Chordata</taxon>
        <taxon>Craniata</taxon>
        <taxon>Vertebrata</taxon>
        <taxon>Euteleostomi</taxon>
        <taxon>Mammalia</taxon>
        <taxon>Eutheria</taxon>
        <taxon>Laurasiatheria</taxon>
        <taxon>Carnivora</taxon>
        <taxon>Caniformia</taxon>
        <taxon>Canidae</taxon>
        <taxon>Nyctereutes</taxon>
    </lineage>
</organism>
<evidence type="ECO:0000313" key="3">
    <source>
        <dbReference type="Proteomes" id="UP000645828"/>
    </source>
</evidence>
<keyword evidence="3" id="KW-1185">Reference proteome</keyword>
<proteinExistence type="predicted"/>
<sequence>MQGICREEFGGRDWHRKGPTGEGVDAGSSLEHGLIGPPGVKEQRLVSWAQGQLICSIVCRRGWFGSNYRAGITVRILHSENERTCGALSTDSGRKHGSERASRQESGDKAGKCWSAGLDLPWDLLHFCASYQPGLLARPSHDSCSCWGGEGAAGSGGKHIPWEIRSEIAPNPDHPAPALHMASPLCKQGRAEPSLRRSHSHAGFGKDFICSDDTMELESIMLRKINHSEKGKYHMISLIYGI</sequence>
<reference evidence="2" key="1">
    <citation type="submission" date="2020-12" db="EMBL/GenBank/DDBJ databases">
        <authorList>
            <consortium name="Molecular Ecology Group"/>
        </authorList>
    </citation>
    <scope>NUCLEOTIDE SEQUENCE</scope>
    <source>
        <strain evidence="2">TBG_1078</strain>
    </source>
</reference>
<evidence type="ECO:0000256" key="1">
    <source>
        <dbReference type="SAM" id="MobiDB-lite"/>
    </source>
</evidence>
<dbReference type="EMBL" id="CAJHUB010000654">
    <property type="protein sequence ID" value="CAD7670193.1"/>
    <property type="molecule type" value="Genomic_DNA"/>
</dbReference>
<dbReference type="AlphaFoldDB" id="A0A811XZ07"/>
<dbReference type="Proteomes" id="UP000645828">
    <property type="component" value="Unassembled WGS sequence"/>
</dbReference>
<feature type="region of interest" description="Disordered" evidence="1">
    <location>
        <begin position="86"/>
        <end position="110"/>
    </location>
</feature>
<name>A0A811XZ07_NYCPR</name>
<protein>
    <submittedName>
        <fullName evidence="2">(raccoon dog) hypothetical protein</fullName>
    </submittedName>
</protein>